<dbReference type="InterPro" id="IPR018490">
    <property type="entry name" value="cNMP-bd_dom_sf"/>
</dbReference>
<name>A0ABQ4T1W0_METOR</name>
<dbReference type="SUPFAM" id="SSF46785">
    <property type="entry name" value="Winged helix' DNA-binding domain"/>
    <property type="match status" value="1"/>
</dbReference>
<evidence type="ECO:0000256" key="2">
    <source>
        <dbReference type="ARBA" id="ARBA00023125"/>
    </source>
</evidence>
<accession>A0ABQ4T1W0</accession>
<dbReference type="InterPro" id="IPR036390">
    <property type="entry name" value="WH_DNA-bd_sf"/>
</dbReference>
<dbReference type="Gene3D" id="2.60.120.10">
    <property type="entry name" value="Jelly Rolls"/>
    <property type="match status" value="1"/>
</dbReference>
<dbReference type="Pfam" id="PF13545">
    <property type="entry name" value="HTH_Crp_2"/>
    <property type="match status" value="1"/>
</dbReference>
<comment type="caution">
    <text evidence="5">The sequence shown here is derived from an EMBL/GenBank/DDBJ whole genome shotgun (WGS) entry which is preliminary data.</text>
</comment>
<dbReference type="InterPro" id="IPR014710">
    <property type="entry name" value="RmlC-like_jellyroll"/>
</dbReference>
<proteinExistence type="predicted"/>
<evidence type="ECO:0000313" key="5">
    <source>
        <dbReference type="EMBL" id="GJE25498.1"/>
    </source>
</evidence>
<protein>
    <recommendedName>
        <fullName evidence="4">HTH crp-type domain-containing protein</fullName>
    </recommendedName>
</protein>
<dbReference type="InterPro" id="IPR012318">
    <property type="entry name" value="HTH_CRP"/>
</dbReference>
<feature type="domain" description="HTH crp-type" evidence="4">
    <location>
        <begin position="189"/>
        <end position="255"/>
    </location>
</feature>
<reference evidence="5" key="1">
    <citation type="journal article" date="2021" name="Front. Microbiol.">
        <title>Comprehensive Comparative Genomics and Phenotyping of Methylobacterium Species.</title>
        <authorList>
            <person name="Alessa O."/>
            <person name="Ogura Y."/>
            <person name="Fujitani Y."/>
            <person name="Takami H."/>
            <person name="Hayashi T."/>
            <person name="Sahin N."/>
            <person name="Tani A."/>
        </authorList>
    </citation>
    <scope>NUCLEOTIDE SEQUENCE</scope>
    <source>
        <strain evidence="5">NBRC 15689</strain>
    </source>
</reference>
<keyword evidence="6" id="KW-1185">Reference proteome</keyword>
<evidence type="ECO:0000256" key="1">
    <source>
        <dbReference type="ARBA" id="ARBA00023015"/>
    </source>
</evidence>
<dbReference type="EMBL" id="BPQV01000001">
    <property type="protein sequence ID" value="GJE25498.1"/>
    <property type="molecule type" value="Genomic_DNA"/>
</dbReference>
<keyword evidence="1" id="KW-0805">Transcription regulation</keyword>
<evidence type="ECO:0000313" key="6">
    <source>
        <dbReference type="Proteomes" id="UP001055156"/>
    </source>
</evidence>
<gene>
    <name evidence="5" type="ORF">LKMONMHP_0336</name>
</gene>
<evidence type="ECO:0000259" key="4">
    <source>
        <dbReference type="PROSITE" id="PS51063"/>
    </source>
</evidence>
<dbReference type="Proteomes" id="UP001055156">
    <property type="component" value="Unassembled WGS sequence"/>
</dbReference>
<evidence type="ECO:0000256" key="3">
    <source>
        <dbReference type="ARBA" id="ARBA00023163"/>
    </source>
</evidence>
<dbReference type="SUPFAM" id="SSF51206">
    <property type="entry name" value="cAMP-binding domain-like"/>
    <property type="match status" value="1"/>
</dbReference>
<reference evidence="5" key="2">
    <citation type="submission" date="2021-08" db="EMBL/GenBank/DDBJ databases">
        <authorList>
            <person name="Tani A."/>
            <person name="Ola A."/>
            <person name="Ogura Y."/>
            <person name="Katsura K."/>
            <person name="Hayashi T."/>
        </authorList>
    </citation>
    <scope>NUCLEOTIDE SEQUENCE</scope>
    <source>
        <strain evidence="5">NBRC 15689</strain>
    </source>
</reference>
<keyword evidence="2" id="KW-0238">DNA-binding</keyword>
<dbReference type="PROSITE" id="PS51063">
    <property type="entry name" value="HTH_CRP_2"/>
    <property type="match status" value="1"/>
</dbReference>
<keyword evidence="3" id="KW-0804">Transcription</keyword>
<dbReference type="SMART" id="SM00419">
    <property type="entry name" value="HTH_CRP"/>
    <property type="match status" value="1"/>
</dbReference>
<organism evidence="5 6">
    <name type="scientific">Methylobacterium organophilum</name>
    <dbReference type="NCBI Taxonomy" id="410"/>
    <lineage>
        <taxon>Bacteria</taxon>
        <taxon>Pseudomonadati</taxon>
        <taxon>Pseudomonadota</taxon>
        <taxon>Alphaproteobacteria</taxon>
        <taxon>Hyphomicrobiales</taxon>
        <taxon>Methylobacteriaceae</taxon>
        <taxon>Methylobacterium</taxon>
    </lineage>
</organism>
<sequence>MLIQTEQILSAFGPFSEIDHNLIAFVDQSFIRHAQTFAQLPICVLPASSSCQNRLLALLSKDDLALLEPHLEPFNAPLGTVLVEPDQPILHAHFPETGLCSVIAASREGSRIEIGLFGRDGFGSAALALGSDRIPHQIFMQVGGGGQRIRTDLLKRAIEASPTLRALLLRYAQTFLVQIAQTALANASAPVEERLARWLVMYHDRQDGEVLSITHELLSMMLGVRRPTVTVALQMLEGAGLIQAKRGRIIVLNRARLIKAAGEAYGPAESEYERLIGSLRG</sequence>